<sequence>MRGSLCYTARDYADVIDLMARDHYDTTGWVDHIPLDEVVTSGFHALHEGTRMKVLVDPT</sequence>
<organism evidence="1 2">
    <name type="scientific">Halopolyspora algeriensis</name>
    <dbReference type="NCBI Taxonomy" id="1500506"/>
    <lineage>
        <taxon>Bacteria</taxon>
        <taxon>Bacillati</taxon>
        <taxon>Actinomycetota</taxon>
        <taxon>Actinomycetes</taxon>
        <taxon>Actinomycetes incertae sedis</taxon>
        <taxon>Halopolyspora</taxon>
    </lineage>
</organism>
<keyword evidence="2" id="KW-1185">Reference proteome</keyword>
<dbReference type="AlphaFoldDB" id="A0A368VET4"/>
<evidence type="ECO:0000313" key="1">
    <source>
        <dbReference type="EMBL" id="RCW39709.1"/>
    </source>
</evidence>
<gene>
    <name evidence="1" type="ORF">DFQ14_11585</name>
</gene>
<dbReference type="EMBL" id="QPJC01000015">
    <property type="protein sequence ID" value="RCW39709.1"/>
    <property type="molecule type" value="Genomic_DNA"/>
</dbReference>
<evidence type="ECO:0008006" key="3">
    <source>
        <dbReference type="Google" id="ProtNLM"/>
    </source>
</evidence>
<reference evidence="1 2" key="1">
    <citation type="submission" date="2018-07" db="EMBL/GenBank/DDBJ databases">
        <title>Genomic Encyclopedia of Type Strains, Phase III (KMG-III): the genomes of soil and plant-associated and newly described type strains.</title>
        <authorList>
            <person name="Whitman W."/>
        </authorList>
    </citation>
    <scope>NUCLEOTIDE SEQUENCE [LARGE SCALE GENOMIC DNA]</scope>
    <source>
        <strain evidence="1 2">CECT 8575</strain>
    </source>
</reference>
<name>A0A368VET4_9ACTN</name>
<accession>A0A368VET4</accession>
<comment type="caution">
    <text evidence="1">The sequence shown here is derived from an EMBL/GenBank/DDBJ whole genome shotgun (WGS) entry which is preliminary data.</text>
</comment>
<protein>
    <recommendedName>
        <fullName evidence="3">Zinc-binding dehydrogenase</fullName>
    </recommendedName>
</protein>
<evidence type="ECO:0000313" key="2">
    <source>
        <dbReference type="Proteomes" id="UP000253495"/>
    </source>
</evidence>
<dbReference type="OrthoDB" id="9797931at2"/>
<proteinExistence type="predicted"/>
<dbReference type="Proteomes" id="UP000253495">
    <property type="component" value="Unassembled WGS sequence"/>
</dbReference>